<dbReference type="GO" id="GO:0008233">
    <property type="term" value="F:peptidase activity"/>
    <property type="evidence" value="ECO:0007669"/>
    <property type="project" value="UniProtKB-KW"/>
</dbReference>
<dbReference type="Gene3D" id="2.30.30.220">
    <property type="entry name" value="SspB-like"/>
    <property type="match status" value="1"/>
</dbReference>
<protein>
    <submittedName>
        <fullName evidence="2">ClpXP protease specificity-enhancing factor</fullName>
    </submittedName>
</protein>
<name>A0ABS2GUP5_9BURK</name>
<evidence type="ECO:0000313" key="2">
    <source>
        <dbReference type="EMBL" id="MBM6928526.1"/>
    </source>
</evidence>
<proteinExistence type="predicted"/>
<keyword evidence="3" id="KW-1185">Reference proteome</keyword>
<sequence>MSRPSIKSYLVQAIWNWCTDVGLTPYVLVKVNDNCVVPEEFVEDGQIIFDISTEATHNLTFDDREISFEARFGERALRCRVPYRNIAGMFPQEEPNKGMMFSPNSDEPEEEEIRSTPPKPVFSRVK</sequence>
<dbReference type="PANTHER" id="PTHR37486">
    <property type="entry name" value="STRINGENT STARVATION PROTEIN B"/>
    <property type="match status" value="1"/>
</dbReference>
<organism evidence="2 3">
    <name type="scientific">Parasutterella secunda</name>
    <dbReference type="NCBI Taxonomy" id="626947"/>
    <lineage>
        <taxon>Bacteria</taxon>
        <taxon>Pseudomonadati</taxon>
        <taxon>Pseudomonadota</taxon>
        <taxon>Betaproteobacteria</taxon>
        <taxon>Burkholderiales</taxon>
        <taxon>Sutterellaceae</taxon>
        <taxon>Parasutterella</taxon>
    </lineage>
</organism>
<dbReference type="Pfam" id="PF04386">
    <property type="entry name" value="SspB"/>
    <property type="match status" value="1"/>
</dbReference>
<evidence type="ECO:0000256" key="1">
    <source>
        <dbReference type="SAM" id="MobiDB-lite"/>
    </source>
</evidence>
<dbReference type="Proteomes" id="UP000777002">
    <property type="component" value="Unassembled WGS sequence"/>
</dbReference>
<evidence type="ECO:0000313" key="3">
    <source>
        <dbReference type="Proteomes" id="UP000777002"/>
    </source>
</evidence>
<feature type="region of interest" description="Disordered" evidence="1">
    <location>
        <begin position="90"/>
        <end position="126"/>
    </location>
</feature>
<accession>A0ABS2GUP5</accession>
<dbReference type="RefSeq" id="WP_205050123.1">
    <property type="nucleotide sequence ID" value="NZ_JACJKX010000006.1"/>
</dbReference>
<dbReference type="GO" id="GO:0006508">
    <property type="term" value="P:proteolysis"/>
    <property type="evidence" value="ECO:0007669"/>
    <property type="project" value="UniProtKB-KW"/>
</dbReference>
<dbReference type="InterPro" id="IPR036760">
    <property type="entry name" value="SspB-like_sf"/>
</dbReference>
<dbReference type="SUPFAM" id="SSF101738">
    <property type="entry name" value="SspB-like"/>
    <property type="match status" value="1"/>
</dbReference>
<reference evidence="2 3" key="1">
    <citation type="journal article" date="2021" name="Sci. Rep.">
        <title>The distribution of antibiotic resistance genes in chicken gut microbiota commensals.</title>
        <authorList>
            <person name="Juricova H."/>
            <person name="Matiasovicova J."/>
            <person name="Kubasova T."/>
            <person name="Cejkova D."/>
            <person name="Rychlik I."/>
        </authorList>
    </citation>
    <scope>NUCLEOTIDE SEQUENCE [LARGE SCALE GENOMIC DNA]</scope>
    <source>
        <strain evidence="2 3">An562</strain>
    </source>
</reference>
<keyword evidence="2" id="KW-0645">Protease</keyword>
<gene>
    <name evidence="2" type="ORF">H5985_04495</name>
</gene>
<dbReference type="InterPro" id="IPR007481">
    <property type="entry name" value="SspB"/>
</dbReference>
<keyword evidence="2" id="KW-0378">Hydrolase</keyword>
<comment type="caution">
    <text evidence="2">The sequence shown here is derived from an EMBL/GenBank/DDBJ whole genome shotgun (WGS) entry which is preliminary data.</text>
</comment>
<dbReference type="EMBL" id="JACJKX010000006">
    <property type="protein sequence ID" value="MBM6928526.1"/>
    <property type="molecule type" value="Genomic_DNA"/>
</dbReference>
<dbReference type="PANTHER" id="PTHR37486:SF1">
    <property type="entry name" value="STRINGENT STARVATION PROTEIN B"/>
    <property type="match status" value="1"/>
</dbReference>